<dbReference type="EMBL" id="GEDG01026114">
    <property type="protein sequence ID" value="JAP14765.1"/>
    <property type="molecule type" value="Transcribed_RNA"/>
</dbReference>
<sequence length="95" mass="10754">CVLEIKSNLEGPYNSDILGDLNNRNPLSVLFVYFFGGELYHGSGSCRSVLHCLQLKQSIFRLLKLAKRLYGSSESFKNLNCNRWSILSIVTVKVQ</sequence>
<name>A0A0V0H3M7_SOLCH</name>
<reference evidence="1" key="1">
    <citation type="submission" date="2015-12" db="EMBL/GenBank/DDBJ databases">
        <title>Gene expression during late stages of embryo sac development: a critical building block for successful pollen-pistil interactions.</title>
        <authorList>
            <person name="Liu Y."/>
            <person name="Joly V."/>
            <person name="Sabar M."/>
            <person name="Matton D.P."/>
        </authorList>
    </citation>
    <scope>NUCLEOTIDE SEQUENCE</scope>
</reference>
<protein>
    <submittedName>
        <fullName evidence="1">Putative ovule protein</fullName>
    </submittedName>
</protein>
<dbReference type="AlphaFoldDB" id="A0A0V0H3M7"/>
<evidence type="ECO:0000313" key="1">
    <source>
        <dbReference type="EMBL" id="JAP14765.1"/>
    </source>
</evidence>
<feature type="non-terminal residue" evidence="1">
    <location>
        <position position="1"/>
    </location>
</feature>
<proteinExistence type="predicted"/>
<accession>A0A0V0H3M7</accession>
<organism evidence="1">
    <name type="scientific">Solanum chacoense</name>
    <name type="common">Chaco potato</name>
    <dbReference type="NCBI Taxonomy" id="4108"/>
    <lineage>
        <taxon>Eukaryota</taxon>
        <taxon>Viridiplantae</taxon>
        <taxon>Streptophyta</taxon>
        <taxon>Embryophyta</taxon>
        <taxon>Tracheophyta</taxon>
        <taxon>Spermatophyta</taxon>
        <taxon>Magnoliopsida</taxon>
        <taxon>eudicotyledons</taxon>
        <taxon>Gunneridae</taxon>
        <taxon>Pentapetalae</taxon>
        <taxon>asterids</taxon>
        <taxon>lamiids</taxon>
        <taxon>Solanales</taxon>
        <taxon>Solanaceae</taxon>
        <taxon>Solanoideae</taxon>
        <taxon>Solaneae</taxon>
        <taxon>Solanum</taxon>
    </lineage>
</organism>